<feature type="signal peptide" evidence="2">
    <location>
        <begin position="1"/>
        <end position="19"/>
    </location>
</feature>
<dbReference type="EMBL" id="CP071502">
    <property type="protein sequence ID" value="QSX37911.1"/>
    <property type="molecule type" value="Genomic_DNA"/>
</dbReference>
<proteinExistence type="predicted"/>
<evidence type="ECO:0000313" key="4">
    <source>
        <dbReference type="EMBL" id="QSX37911.1"/>
    </source>
</evidence>
<feature type="domain" description="Outer membrane protein beta-barrel" evidence="3">
    <location>
        <begin position="10"/>
        <end position="205"/>
    </location>
</feature>
<gene>
    <name evidence="4" type="ORF">JYB85_03455</name>
</gene>
<dbReference type="RefSeq" id="WP_207381078.1">
    <property type="nucleotide sequence ID" value="NZ_CP071502.1"/>
</dbReference>
<feature type="chain" id="PRO_5046012682" evidence="2">
    <location>
        <begin position="20"/>
        <end position="205"/>
    </location>
</feature>
<sequence>MKHGIIAVLLLLVVPLASAEVFVTPFGGYSFGASGLDANLTRDNQSISGDIQAEESSHYGIMLGVLTRHPGNIYLLYSNQNTQLKSGGDFSNQRITSLQLDYAHLGGSLYFPVGDFHPYVSATAGLTQMRPGDDFSNETRFSMGLGIGAEYRLGDHLALLAEMRGFATFINGDNDLFCSADNCVWRIESDLMWQGQVNLGLSFRF</sequence>
<dbReference type="InterPro" id="IPR027385">
    <property type="entry name" value="Beta-barrel_OMP"/>
</dbReference>
<dbReference type="Gene3D" id="2.40.160.20">
    <property type="match status" value="1"/>
</dbReference>
<name>A0ABX7R553_9GAMM</name>
<evidence type="ECO:0000256" key="2">
    <source>
        <dbReference type="SAM" id="SignalP"/>
    </source>
</evidence>
<dbReference type="Proteomes" id="UP000663207">
    <property type="component" value="Chromosome"/>
</dbReference>
<evidence type="ECO:0000313" key="5">
    <source>
        <dbReference type="Proteomes" id="UP000663207"/>
    </source>
</evidence>
<accession>A0ABX7R553</accession>
<organism evidence="4 5">
    <name type="scientific">Shewanella sedimentimangrovi</name>
    <dbReference type="NCBI Taxonomy" id="2814293"/>
    <lineage>
        <taxon>Bacteria</taxon>
        <taxon>Pseudomonadati</taxon>
        <taxon>Pseudomonadota</taxon>
        <taxon>Gammaproteobacteria</taxon>
        <taxon>Alteromonadales</taxon>
        <taxon>Shewanellaceae</taxon>
        <taxon>Shewanella</taxon>
    </lineage>
</organism>
<keyword evidence="1 2" id="KW-0732">Signal</keyword>
<keyword evidence="5" id="KW-1185">Reference proteome</keyword>
<dbReference type="Pfam" id="PF13505">
    <property type="entry name" value="OMP_b-brl"/>
    <property type="match status" value="1"/>
</dbReference>
<dbReference type="InterPro" id="IPR011250">
    <property type="entry name" value="OMP/PagP_B-barrel"/>
</dbReference>
<evidence type="ECO:0000259" key="3">
    <source>
        <dbReference type="Pfam" id="PF13505"/>
    </source>
</evidence>
<protein>
    <submittedName>
        <fullName evidence="4">Porin family protein</fullName>
    </submittedName>
</protein>
<reference evidence="4 5" key="1">
    <citation type="submission" date="2021-03" db="EMBL/GenBank/DDBJ databases">
        <title>Novel species identification of genus Shewanella.</title>
        <authorList>
            <person name="Liu G."/>
            <person name="Zhang Q."/>
        </authorList>
    </citation>
    <scope>NUCLEOTIDE SEQUENCE [LARGE SCALE GENOMIC DNA]</scope>
    <source>
        <strain evidence="4 5">FJAT-52962</strain>
    </source>
</reference>
<dbReference type="SUPFAM" id="SSF56925">
    <property type="entry name" value="OMPA-like"/>
    <property type="match status" value="1"/>
</dbReference>
<evidence type="ECO:0000256" key="1">
    <source>
        <dbReference type="ARBA" id="ARBA00022729"/>
    </source>
</evidence>